<accession>A0ABR1R6B6</accession>
<keyword evidence="2" id="KW-1185">Reference proteome</keyword>
<proteinExistence type="predicted"/>
<organism evidence="1 2">
    <name type="scientific">Apiospora marii</name>
    <dbReference type="NCBI Taxonomy" id="335849"/>
    <lineage>
        <taxon>Eukaryota</taxon>
        <taxon>Fungi</taxon>
        <taxon>Dikarya</taxon>
        <taxon>Ascomycota</taxon>
        <taxon>Pezizomycotina</taxon>
        <taxon>Sordariomycetes</taxon>
        <taxon>Xylariomycetidae</taxon>
        <taxon>Amphisphaeriales</taxon>
        <taxon>Apiosporaceae</taxon>
        <taxon>Apiospora</taxon>
    </lineage>
</organism>
<evidence type="ECO:0000313" key="1">
    <source>
        <dbReference type="EMBL" id="KAK8001311.1"/>
    </source>
</evidence>
<protein>
    <submittedName>
        <fullName evidence="1">Uncharacterized protein</fullName>
    </submittedName>
</protein>
<comment type="caution">
    <text evidence="1">The sequence shown here is derived from an EMBL/GenBank/DDBJ whole genome shotgun (WGS) entry which is preliminary data.</text>
</comment>
<dbReference type="EMBL" id="JAQQWI010000018">
    <property type="protein sequence ID" value="KAK8001311.1"/>
    <property type="molecule type" value="Genomic_DNA"/>
</dbReference>
<sequence>MTVIKPVASKILECLRPKANPSTSTLCLSKQSSYQQANKQWATRTVAHRRCPNKLLARAPSLLTPHYRCYSSSSREIGYKIVNATAEPLGMAWYDFSPERQIQEHLRRTGDAKWGWVIYRCTYKPELDRFWQAYKRLVSEGARTRVAASDAPGIAERLDWRFVEDRALEGASREELKRRWREWAREEKPGDENEDDDLGSRHTYFVQVDEEALRSMISEPGDPDSPTARFGGFLPGDHVKLVAGWVDGIPPGEEVNEYGDVEDAEDWMKMRPYMVAPYFYVELEADEEAWRAHYAPPPNGVSSW</sequence>
<gene>
    <name evidence="1" type="ORF">PG991_013533</name>
</gene>
<evidence type="ECO:0000313" key="2">
    <source>
        <dbReference type="Proteomes" id="UP001396898"/>
    </source>
</evidence>
<reference evidence="1 2" key="1">
    <citation type="submission" date="2023-01" db="EMBL/GenBank/DDBJ databases">
        <title>Analysis of 21 Apiospora genomes using comparative genomics revels a genus with tremendous synthesis potential of carbohydrate active enzymes and secondary metabolites.</title>
        <authorList>
            <person name="Sorensen T."/>
        </authorList>
    </citation>
    <scope>NUCLEOTIDE SEQUENCE [LARGE SCALE GENOMIC DNA]</scope>
    <source>
        <strain evidence="1 2">CBS 20057</strain>
    </source>
</reference>
<dbReference type="Proteomes" id="UP001396898">
    <property type="component" value="Unassembled WGS sequence"/>
</dbReference>
<name>A0ABR1R6B6_9PEZI</name>